<evidence type="ECO:0000313" key="13">
    <source>
        <dbReference type="Proteomes" id="UP000312397"/>
    </source>
</evidence>
<evidence type="ECO:0000256" key="8">
    <source>
        <dbReference type="ARBA" id="ARBA00023136"/>
    </source>
</evidence>
<keyword evidence="9" id="KW-0998">Cell outer membrane</keyword>
<dbReference type="PRINTS" id="PR00921">
    <property type="entry name" value="IGASERPTASE"/>
</dbReference>
<dbReference type="Gene3D" id="2.40.10.120">
    <property type="match status" value="1"/>
</dbReference>
<feature type="region of interest" description="Disordered" evidence="10">
    <location>
        <begin position="148"/>
        <end position="168"/>
    </location>
</feature>
<evidence type="ECO:0000256" key="7">
    <source>
        <dbReference type="ARBA" id="ARBA00022729"/>
    </source>
</evidence>
<feature type="compositionally biased region" description="Low complexity" evidence="10">
    <location>
        <begin position="150"/>
        <end position="164"/>
    </location>
</feature>
<keyword evidence="7" id="KW-0732">Signal</keyword>
<dbReference type="InterPro" id="IPR000710">
    <property type="entry name" value="Peptidase_S6"/>
</dbReference>
<evidence type="ECO:0000256" key="3">
    <source>
        <dbReference type="ARBA" id="ARBA00004613"/>
    </source>
</evidence>
<keyword evidence="5" id="KW-0964">Secreted</keyword>
<evidence type="ECO:0000313" key="12">
    <source>
        <dbReference type="EMBL" id="TNO41578.1"/>
    </source>
</evidence>
<dbReference type="InterPro" id="IPR012332">
    <property type="entry name" value="Autotransporter_pectin_lyase_C"/>
</dbReference>
<dbReference type="GO" id="GO:0009279">
    <property type="term" value="C:cell outer membrane"/>
    <property type="evidence" value="ECO:0007669"/>
    <property type="project" value="UniProtKB-SubCell"/>
</dbReference>
<dbReference type="InterPro" id="IPR030396">
    <property type="entry name" value="Peptidase_S6_dom"/>
</dbReference>
<dbReference type="Gene3D" id="2.160.20.120">
    <property type="match status" value="1"/>
</dbReference>
<feature type="domain" description="Peptidase S6" evidence="11">
    <location>
        <begin position="19"/>
        <end position="312"/>
    </location>
</feature>
<dbReference type="Pfam" id="PF24078">
    <property type="entry name" value="Beta-sol_PIC_HAP1_IgA0_2nd"/>
    <property type="match status" value="1"/>
</dbReference>
<dbReference type="InterPro" id="IPR057393">
    <property type="entry name" value="PIC_HAP1_IgA0_b-sol2"/>
</dbReference>
<keyword evidence="4" id="KW-1134">Transmembrane beta strand</keyword>
<sequence length="1802" mass="196582">MKKKGIIFSSFVLVLEAQNIDISKFYYRDYLDFGQGYGAFSGGNSGNTASNGVTLTGKDGAQVSVPNVPNFSASSNYGSLTSVGRGFAVTANHVSSPESQDDLRKWGLTTYNIARQTNGEVGGISKAYGSDTKFLRFDKYVVEGQVDMLNSPNNTNKNDTSSTSQESQNLENFKNQIENLRDSNGNIYLYQAGSGIVSLRGTSNPQGTINPPSSGEMRGGGFGTLERGGINYQGVVNCNGDDCISRGISFNYKPDSNFQNIITSGDSGSGIYAYDSKNQKWILLGVTSQTFIQLGLDEAKISFASNKDFEDYQSKFEQKIDLNKNSWTLEKPAGGNIQLKNGTETTLNNNKDIIFSSGGNIEVKTNIDRMQSAQAGGFVFVAGDSATTTYKFTNGGNYYFKGSGLDIGENVKVEWALRNDKNDALHKIGKGELIVKTNYTPTNTSDNLGYLKIGEGKVTLDTTTKAFENIYITSGRGELALKKDKAEALGATKNGVNSASSATSANSYTLAQENTNNMGFYFGKGGGKFDLAGNSLVLNTIAANDSKAIITNSDASLVDLEIQGLGYGTDKQKTQNKADTIIHASIGDNASTNGANLNLIYKGEKTPTNRHSEGANATEESKSNRLDSSLSAKAQNDSTASLIFDGHINIQGELKATNANIVLQGHPTTHATISDSGIRDKIQNAENGTQKGMPDYMDLSKPSNLQQPDWDSRNFSIEKGINLTNATLTVGKAANLNANITADSNSQIYFGGRHFIDERDGKNVIGSCFSYQQGVTSGDLTNETYKDSSYNGTIKASGTAITSKFMNFAPNLELKSGAKLNATNLTLNSTNTLNLSENSTATINNLVFQGVNDLSKITLDNTSKFSVTQALSFDNSTFDLSKLSSATSLKLPTKYNLYAFNGSKITANDFQNTKENAEFMLDNSTFKATSASFQSAKISVQNGAEFKADNLTLGAKSIIDLTNNAKITLKNGLQTQDLNLNLSNSSTFTGDIVSTEKMNLNLDKASTLNAKSLTSKGASTINLNDKATLTLTDILTSNAEFMLDNKSTFTATSASFQSAKIGIQNEAEFKADNLTLGAKSIIDLTNNAKITLKNGLQTQDLNLNLSNSSTFTGDIVSTEKMNLNLDKASTLNAKSLTSKGASTINLNDKATLTITDILTSKDLTLTLKNSSTFTAKTLTASGVFDLAGDENSNATLTTLTLNGDKATLNAKASITTLNLNNVKDTKIGKNVSITTLNLTQSNANLQNLKTNLPKSIDLKNSSNLHFNELNFNTNNIKLTSDDSSKAYIKRLIYDATNGTNTALQSNIVISEKFELKNVGHNLGQNTQGTQNTDDEKLKKDLFTLQFDKNLELGNGANLDISFAEAVKKDNTNLLFNKDYTIFSANSLTSSNHLQVDFKNSNGTSFGGTNFFAKGRLDKENNAFFVQFVRENPRNFSELNPHIDPSYSPFLEILLQHNKFDKSIDKAVNLGDYSALQERLISLDKSFKDVANSSSNVLETLPLLQRHNINKRIQNQRFTGAKYAYNEERYNPLQKSDFIPALLYLDKMEKEERVWSNVGGGYFTKDESKMSLQSVSVGYDKKLLSNEFLFGVMASITQMQLSHSADEFKQNPQIYSLTFYSNALFGDDELQNELGFSFFNDKRHIGDEELSAGGVGTFFNSLYKFKLSFLPQNFKPLILANVNFNSLNAIDTPTYIQKPYKDLSFDVGLGFELDFEKENGFYNISFIAQQDIYHSKDEVLVSLAKSDKFIPYKSNDPSLSYQLRLMGLENFNNGMFLRYSLSGFIDTKAYKGVSADIQLGYKY</sequence>
<dbReference type="RefSeq" id="WP_251831473.1">
    <property type="nucleotide sequence ID" value="NZ_VEVS01000017.1"/>
</dbReference>
<evidence type="ECO:0000256" key="2">
    <source>
        <dbReference type="ARBA" id="ARBA00004442"/>
    </source>
</evidence>
<name>A0A5C4YEJ1_CAMJU</name>
<dbReference type="Gene3D" id="2.160.20.20">
    <property type="match status" value="1"/>
</dbReference>
<dbReference type="SUPFAM" id="SSF51126">
    <property type="entry name" value="Pectin lyase-like"/>
    <property type="match status" value="1"/>
</dbReference>
<keyword evidence="8" id="KW-0472">Membrane</keyword>
<proteinExistence type="predicted"/>
<dbReference type="GO" id="GO:0005576">
    <property type="term" value="C:extracellular region"/>
    <property type="evidence" value="ECO:0007669"/>
    <property type="project" value="UniProtKB-SubCell"/>
</dbReference>
<evidence type="ECO:0000256" key="10">
    <source>
        <dbReference type="SAM" id="MobiDB-lite"/>
    </source>
</evidence>
<gene>
    <name evidence="12" type="ORF">FH034_05850</name>
</gene>
<organism evidence="12 13">
    <name type="scientific">Campylobacter jejuni</name>
    <dbReference type="NCBI Taxonomy" id="197"/>
    <lineage>
        <taxon>Bacteria</taxon>
        <taxon>Pseudomonadati</taxon>
        <taxon>Campylobacterota</taxon>
        <taxon>Epsilonproteobacteria</taxon>
        <taxon>Campylobacterales</taxon>
        <taxon>Campylobacteraceae</taxon>
        <taxon>Campylobacter</taxon>
    </lineage>
</organism>
<accession>A0A5C4YEJ1</accession>
<dbReference type="EMBL" id="VEVS01000017">
    <property type="protein sequence ID" value="TNO41578.1"/>
    <property type="molecule type" value="Genomic_DNA"/>
</dbReference>
<evidence type="ECO:0000256" key="5">
    <source>
        <dbReference type="ARBA" id="ARBA00022525"/>
    </source>
</evidence>
<dbReference type="GO" id="GO:0004252">
    <property type="term" value="F:serine-type endopeptidase activity"/>
    <property type="evidence" value="ECO:0007669"/>
    <property type="project" value="InterPro"/>
</dbReference>
<protein>
    <submittedName>
        <fullName evidence="12">Anticodon nuclease</fullName>
    </submittedName>
</protein>
<evidence type="ECO:0000256" key="9">
    <source>
        <dbReference type="ARBA" id="ARBA00023237"/>
    </source>
</evidence>
<comment type="subcellular location">
    <subcellularLocation>
        <location evidence="1">Cell envelope</location>
    </subcellularLocation>
    <subcellularLocation>
        <location evidence="2">Cell outer membrane</location>
    </subcellularLocation>
    <subcellularLocation>
        <location evidence="3">Secreted</location>
    </subcellularLocation>
</comment>
<keyword evidence="6" id="KW-0812">Transmembrane</keyword>
<evidence type="ECO:0000256" key="4">
    <source>
        <dbReference type="ARBA" id="ARBA00022452"/>
    </source>
</evidence>
<feature type="region of interest" description="Disordered" evidence="10">
    <location>
        <begin position="605"/>
        <end position="632"/>
    </location>
</feature>
<reference evidence="12 13" key="1">
    <citation type="submission" date="2019-06" db="EMBL/GenBank/DDBJ databases">
        <title>Epidemiology of MDR Campylobacter spp.</title>
        <authorList>
            <person name="Addetia A."/>
            <person name="Greninger A."/>
            <person name="Fang F."/>
        </authorList>
    </citation>
    <scope>NUCLEOTIDE SEQUENCE [LARGE SCALE GENOMIC DNA]</scope>
    <source>
        <strain evidence="12 13">HMC314</strain>
    </source>
</reference>
<dbReference type="Proteomes" id="UP000312397">
    <property type="component" value="Unassembled WGS sequence"/>
</dbReference>
<dbReference type="Pfam" id="PF02395">
    <property type="entry name" value="Peptidase_S6"/>
    <property type="match status" value="1"/>
</dbReference>
<comment type="caution">
    <text evidence="12">The sequence shown here is derived from an EMBL/GenBank/DDBJ whole genome shotgun (WGS) entry which is preliminary data.</text>
</comment>
<dbReference type="PROSITE" id="PS51691">
    <property type="entry name" value="PEPTIDASE_S6"/>
    <property type="match status" value="1"/>
</dbReference>
<feature type="compositionally biased region" description="Basic and acidic residues" evidence="10">
    <location>
        <begin position="605"/>
        <end position="625"/>
    </location>
</feature>
<dbReference type="InterPro" id="IPR011050">
    <property type="entry name" value="Pectin_lyase_fold/virulence"/>
</dbReference>
<dbReference type="GO" id="GO:0006508">
    <property type="term" value="P:proteolysis"/>
    <property type="evidence" value="ECO:0007669"/>
    <property type="project" value="InterPro"/>
</dbReference>
<evidence type="ECO:0000256" key="6">
    <source>
        <dbReference type="ARBA" id="ARBA00022692"/>
    </source>
</evidence>
<evidence type="ECO:0000259" key="11">
    <source>
        <dbReference type="PROSITE" id="PS51691"/>
    </source>
</evidence>
<evidence type="ECO:0000256" key="1">
    <source>
        <dbReference type="ARBA" id="ARBA00004196"/>
    </source>
</evidence>